<proteinExistence type="predicted"/>
<evidence type="ECO:0000313" key="2">
    <source>
        <dbReference type="EMBL" id="AAQ54956.2"/>
    </source>
</evidence>
<evidence type="ECO:0000256" key="1">
    <source>
        <dbReference type="SAM" id="Coils"/>
    </source>
</evidence>
<protein>
    <submittedName>
        <fullName evidence="2">Uncharacterized protein</fullName>
    </submittedName>
</protein>
<dbReference type="KEGG" id="vg:2658304"/>
<organism evidence="2 3">
    <name type="scientific">Burkholderia phage Bcep22</name>
    <dbReference type="NCBI Taxonomy" id="2883944"/>
    <lineage>
        <taxon>Viruses</taxon>
        <taxon>Duplodnaviria</taxon>
        <taxon>Heunggongvirae</taxon>
        <taxon>Uroviricota</taxon>
        <taxon>Caudoviricetes</taxon>
        <taxon>Lessievirus</taxon>
        <taxon>Lessievirus bcep22</taxon>
    </lineage>
</organism>
<accession>Q6V7S2</accession>
<feature type="coiled-coil region" evidence="1">
    <location>
        <begin position="3"/>
        <end position="44"/>
    </location>
</feature>
<sequence>MSKRFGRNQRRRAREQIAALESQVSNLKAALSARQEQIAQMANELADCIEYEHAVASMVGHLSIAAGEPSFLGNVFDGMRLVPQRAAAALKEYGLHDIEEVVRTETLRLLSIETVAEPMRRTILVETSLTGRRAAYAVSETALQMPRDAIASMLRRQVAAALVELLLPPARRRG</sequence>
<dbReference type="EMBL" id="AY349011">
    <property type="protein sequence ID" value="AAQ54956.2"/>
    <property type="molecule type" value="Genomic_DNA"/>
</dbReference>
<dbReference type="Proteomes" id="UP000001160">
    <property type="component" value="Segment"/>
</dbReference>
<evidence type="ECO:0000313" key="3">
    <source>
        <dbReference type="Proteomes" id="UP000001160"/>
    </source>
</evidence>
<keyword evidence="1" id="KW-0175">Coiled coil</keyword>
<reference evidence="2 3" key="1">
    <citation type="journal article" date="2011" name="J. Bacteriol.">
        <title>Genomes and Characterization of Phages Bcep22 and BcepIL02, Founders of a Novel Phage Type in Burkholderia cenocepacia.</title>
        <authorList>
            <person name="Gill J.J."/>
            <person name="Summer E.J."/>
            <person name="Russell W.K."/>
            <person name="Cologna S.M."/>
            <person name="Carlile T.M."/>
            <person name="Fuller A.C."/>
            <person name="Kitsopoulos K."/>
            <person name="Mebane L.M."/>
            <person name="Parkinson B.N."/>
            <person name="Sullivan D."/>
            <person name="Carmody L.A."/>
            <person name="Gonzalez C.F."/>
            <person name="Lipuma J.J."/>
            <person name="Young R."/>
        </authorList>
    </citation>
    <scope>NUCLEOTIDE SEQUENCE [LARGE SCALE GENOMIC DNA]</scope>
</reference>
<dbReference type="GeneID" id="2658304"/>
<dbReference type="RefSeq" id="NP_944250.2">
    <property type="nucleotide sequence ID" value="NC_005262.3"/>
</dbReference>
<keyword evidence="3" id="KW-1185">Reference proteome</keyword>
<name>Q6V7S2_9CAUD</name>
<gene>
    <name evidence="2" type="ORF">Bcep22_gp22</name>
</gene>